<feature type="transmembrane region" description="Helical" evidence="8">
    <location>
        <begin position="260"/>
        <end position="278"/>
    </location>
</feature>
<evidence type="ECO:0000256" key="6">
    <source>
        <dbReference type="ARBA" id="ARBA00023136"/>
    </source>
</evidence>
<dbReference type="FunFam" id="1.20.1250.20:FF:000085">
    <property type="entry name" value="MFS peptide transporter Ptr2"/>
    <property type="match status" value="1"/>
</dbReference>
<dbReference type="Gene3D" id="1.20.1250.20">
    <property type="entry name" value="MFS general substrate transporter like domains"/>
    <property type="match status" value="1"/>
</dbReference>
<dbReference type="InterPro" id="IPR036259">
    <property type="entry name" value="MFS_trans_sf"/>
</dbReference>
<evidence type="ECO:0000256" key="4">
    <source>
        <dbReference type="ARBA" id="ARBA00022692"/>
    </source>
</evidence>
<dbReference type="GO" id="GO:0022857">
    <property type="term" value="F:transmembrane transporter activity"/>
    <property type="evidence" value="ECO:0007669"/>
    <property type="project" value="InterPro"/>
</dbReference>
<evidence type="ECO:0000256" key="5">
    <source>
        <dbReference type="ARBA" id="ARBA00022989"/>
    </source>
</evidence>
<feature type="transmembrane region" description="Helical" evidence="8">
    <location>
        <begin position="384"/>
        <end position="403"/>
    </location>
</feature>
<dbReference type="PANTHER" id="PTHR11654">
    <property type="entry name" value="OLIGOPEPTIDE TRANSPORTER-RELATED"/>
    <property type="match status" value="1"/>
</dbReference>
<keyword evidence="4 7" id="KW-0812">Transmembrane</keyword>
<feature type="transmembrane region" description="Helical" evidence="8">
    <location>
        <begin position="423"/>
        <end position="441"/>
    </location>
</feature>
<protein>
    <submittedName>
        <fullName evidence="9">Putative MFS peptide transporter</fullName>
    </submittedName>
</protein>
<evidence type="ECO:0000256" key="8">
    <source>
        <dbReference type="SAM" id="Phobius"/>
    </source>
</evidence>
<dbReference type="InterPro" id="IPR018456">
    <property type="entry name" value="PTR2_symporter_CS"/>
</dbReference>
<comment type="similarity">
    <text evidence="2 7">Belongs to the major facilitator superfamily. Proton-dependent oligopeptide transporter (POT/PTR) (TC 2.A.17) family.</text>
</comment>
<evidence type="ECO:0000256" key="1">
    <source>
        <dbReference type="ARBA" id="ARBA00004141"/>
    </source>
</evidence>
<gene>
    <name evidence="9" type="ORF">PROFUN_05519</name>
</gene>
<dbReference type="SUPFAM" id="SSF103473">
    <property type="entry name" value="MFS general substrate transporter"/>
    <property type="match status" value="1"/>
</dbReference>
<dbReference type="AlphaFoldDB" id="A0A2P6NR76"/>
<dbReference type="GO" id="GO:0006857">
    <property type="term" value="P:oligopeptide transport"/>
    <property type="evidence" value="ECO:0007669"/>
    <property type="project" value="InterPro"/>
</dbReference>
<dbReference type="InParanoid" id="A0A2P6NR76"/>
<feature type="transmembrane region" description="Helical" evidence="8">
    <location>
        <begin position="142"/>
        <end position="161"/>
    </location>
</feature>
<feature type="transmembrane region" description="Helical" evidence="8">
    <location>
        <begin position="173"/>
        <end position="194"/>
    </location>
</feature>
<evidence type="ECO:0000256" key="7">
    <source>
        <dbReference type="RuleBase" id="RU003755"/>
    </source>
</evidence>
<dbReference type="EMBL" id="MDYQ01000032">
    <property type="protein sequence ID" value="PRP86378.1"/>
    <property type="molecule type" value="Genomic_DNA"/>
</dbReference>
<feature type="transmembrane region" description="Helical" evidence="8">
    <location>
        <begin position="561"/>
        <end position="582"/>
    </location>
</feature>
<reference evidence="9 10" key="1">
    <citation type="journal article" date="2018" name="Genome Biol. Evol.">
        <title>Multiple Roots of Fruiting Body Formation in Amoebozoa.</title>
        <authorList>
            <person name="Hillmann F."/>
            <person name="Forbes G."/>
            <person name="Novohradska S."/>
            <person name="Ferling I."/>
            <person name="Riege K."/>
            <person name="Groth M."/>
            <person name="Westermann M."/>
            <person name="Marz M."/>
            <person name="Spaller T."/>
            <person name="Winckler T."/>
            <person name="Schaap P."/>
            <person name="Glockner G."/>
        </authorList>
    </citation>
    <scope>NUCLEOTIDE SEQUENCE [LARGE SCALE GENOMIC DNA]</scope>
    <source>
        <strain evidence="9 10">Jena</strain>
    </source>
</reference>
<feature type="transmembrane region" description="Helical" evidence="8">
    <location>
        <begin position="284"/>
        <end position="305"/>
    </location>
</feature>
<keyword evidence="5 8" id="KW-1133">Transmembrane helix</keyword>
<keyword evidence="6 8" id="KW-0472">Membrane</keyword>
<feature type="transmembrane region" description="Helical" evidence="8">
    <location>
        <begin position="453"/>
        <end position="476"/>
    </location>
</feature>
<comment type="caution">
    <text evidence="9">The sequence shown here is derived from an EMBL/GenBank/DDBJ whole genome shotgun (WGS) entry which is preliminary data.</text>
</comment>
<dbReference type="STRING" id="1890364.A0A2P6NR76"/>
<keyword evidence="10" id="KW-1185">Reference proteome</keyword>
<evidence type="ECO:0000256" key="2">
    <source>
        <dbReference type="ARBA" id="ARBA00005982"/>
    </source>
</evidence>
<dbReference type="OrthoDB" id="8904098at2759"/>
<comment type="subcellular location">
    <subcellularLocation>
        <location evidence="1 7">Membrane</location>
        <topology evidence="1 7">Multi-pass membrane protein</topology>
    </subcellularLocation>
</comment>
<organism evidence="9 10">
    <name type="scientific">Planoprotostelium fungivorum</name>
    <dbReference type="NCBI Taxonomy" id="1890364"/>
    <lineage>
        <taxon>Eukaryota</taxon>
        <taxon>Amoebozoa</taxon>
        <taxon>Evosea</taxon>
        <taxon>Variosea</taxon>
        <taxon>Cavosteliida</taxon>
        <taxon>Cavosteliaceae</taxon>
        <taxon>Planoprotostelium</taxon>
    </lineage>
</organism>
<dbReference type="InterPro" id="IPR000109">
    <property type="entry name" value="POT_fam"/>
</dbReference>
<feature type="transmembrane region" description="Helical" evidence="8">
    <location>
        <begin position="532"/>
        <end position="555"/>
    </location>
</feature>
<dbReference type="GO" id="GO:0005886">
    <property type="term" value="C:plasma membrane"/>
    <property type="evidence" value="ECO:0007669"/>
    <property type="project" value="UniProtKB-ARBA"/>
</dbReference>
<dbReference type="Pfam" id="PF00854">
    <property type="entry name" value="PTR2"/>
    <property type="match status" value="1"/>
</dbReference>
<name>A0A2P6NR76_9EUKA</name>
<dbReference type="Proteomes" id="UP000241769">
    <property type="component" value="Unassembled WGS sequence"/>
</dbReference>
<keyword evidence="3 7" id="KW-0813">Transport</keyword>
<feature type="transmembrane region" description="Helical" evidence="8">
    <location>
        <begin position="496"/>
        <end position="520"/>
    </location>
</feature>
<evidence type="ECO:0000313" key="10">
    <source>
        <dbReference type="Proteomes" id="UP000241769"/>
    </source>
</evidence>
<dbReference type="PROSITE" id="PS01023">
    <property type="entry name" value="PTR2_2"/>
    <property type="match status" value="1"/>
</dbReference>
<feature type="transmembrane region" description="Helical" evidence="8">
    <location>
        <begin position="200"/>
        <end position="227"/>
    </location>
</feature>
<evidence type="ECO:0000313" key="9">
    <source>
        <dbReference type="EMBL" id="PRP86378.1"/>
    </source>
</evidence>
<accession>A0A2P6NR76</accession>
<proteinExistence type="inferred from homology"/>
<evidence type="ECO:0000256" key="3">
    <source>
        <dbReference type="ARBA" id="ARBA00022448"/>
    </source>
</evidence>
<sequence length="601" mass="66908">MEEQPTKQEIFIDVSSDSIENDDAEATVKTFPAMSESAADPKDEKKTFPTDASVVIDADLVEIELKEMEGLRRVSDSIPMAAFLIVLVEFCERFAYYGLSGPWTNYIRSPLPEGSTTGAPLDPSDGTVAGALGKGQQTSTGLVQFFSMWCYLTPIFAALIADTKLGKFKTICISSVIYLIGILVLVLTSIPPALAKEDVAFIGLIVSMIIIGVGAGGIKANVSVLVAEQYTNKKPRIEVLPSGERVVVDPNVTIQRIFNWFYLMVNIGGLSPIATTSAEKYVGFWLAYTIPAVLFLGAPFVLWLGRNRYVIQPPRGSVLMEAFRVWRITFSWNPRVWFDKKIDRYEEAKPSVILSNTQKRPKWLTWDDEFVDELKRTAAACKVFLFYPIYWIAYGQMNSNLVSQAATMQTGNVPNDLLNNFDPITVIILIPVMDMLIYPALRKYNISFAPMKRITLGFIFAAVGMGYAAVLQWYIYKQSACGDYAGDCETPAPINVWIQIPAYVLIALSEIFASITGLEYAYNKAPTRLKSLVMSIFLLMSAFGSLLCLAIVPVSADPYLFWNYVGVGIGIFITGIIFYVVFRKRDLNEEAENMIGKDRKE</sequence>